<name>A0A1M7DBX7_9RHOB</name>
<dbReference type="SUPFAM" id="SSF52540">
    <property type="entry name" value="P-loop containing nucleoside triphosphate hydrolases"/>
    <property type="match status" value="1"/>
</dbReference>
<dbReference type="PANTHER" id="PTHR43820:SF4">
    <property type="entry name" value="HIGH-AFFINITY BRANCHED-CHAIN AMINO ACID TRANSPORT ATP-BINDING PROTEIN LIVF"/>
    <property type="match status" value="1"/>
</dbReference>
<dbReference type="Pfam" id="PF00005">
    <property type="entry name" value="ABC_tran"/>
    <property type="match status" value="1"/>
</dbReference>
<dbReference type="PANTHER" id="PTHR43820">
    <property type="entry name" value="HIGH-AFFINITY BRANCHED-CHAIN AMINO ACID TRANSPORT ATP-BINDING PROTEIN LIVF"/>
    <property type="match status" value="1"/>
</dbReference>
<dbReference type="GO" id="GO:0016887">
    <property type="term" value="F:ATP hydrolysis activity"/>
    <property type="evidence" value="ECO:0007669"/>
    <property type="project" value="InterPro"/>
</dbReference>
<dbReference type="OrthoDB" id="9806149at2"/>
<dbReference type="PROSITE" id="PS00211">
    <property type="entry name" value="ABC_TRANSPORTER_1"/>
    <property type="match status" value="1"/>
</dbReference>
<dbReference type="PROSITE" id="PS50893">
    <property type="entry name" value="ABC_TRANSPORTER_2"/>
    <property type="match status" value="1"/>
</dbReference>
<evidence type="ECO:0000256" key="3">
    <source>
        <dbReference type="ARBA" id="ARBA00022741"/>
    </source>
</evidence>
<accession>A0A1M7DBX7</accession>
<evidence type="ECO:0000256" key="2">
    <source>
        <dbReference type="ARBA" id="ARBA00022448"/>
    </source>
</evidence>
<keyword evidence="5" id="KW-0029">Amino-acid transport</keyword>
<dbReference type="InterPro" id="IPR052156">
    <property type="entry name" value="BCAA_Transport_ATP-bd_LivF"/>
</dbReference>
<gene>
    <name evidence="7" type="ORF">SAMN05444389_101271</name>
</gene>
<dbReference type="GO" id="GO:0005524">
    <property type="term" value="F:ATP binding"/>
    <property type="evidence" value="ECO:0007669"/>
    <property type="project" value="UniProtKB-KW"/>
</dbReference>
<sequence>MAELSVINAQIFYDRTVEAIRDVSLTVAPGEIVCLLGANGAGKSTLLKAISGIMGPERGLLTKGSLNFGGVSLAGMASEQIVRAGISQVPEGRRLFVDLTVEENILMGGFTLPAAERGQRLAEIYQIFPDLVPHRTRVAGYLSGGQQQMVAIGRALMARPKLLMLDEPSLGLAPKIVATIFETIAVLRKAEGLSILLVEQNARIALEVSDKGYVLERGRVVFDGDARTLLDSPEIQEFYLGMDRSDDRKSFRDLKHYRRRKRWLS</sequence>
<dbReference type="STRING" id="53463.SAMN05444389_101271"/>
<evidence type="ECO:0000313" key="8">
    <source>
        <dbReference type="Proteomes" id="UP000184444"/>
    </source>
</evidence>
<dbReference type="InterPro" id="IPR027417">
    <property type="entry name" value="P-loop_NTPase"/>
</dbReference>
<dbReference type="GO" id="GO:0015807">
    <property type="term" value="P:L-amino acid transport"/>
    <property type="evidence" value="ECO:0007669"/>
    <property type="project" value="TreeGrafter"/>
</dbReference>
<evidence type="ECO:0000256" key="5">
    <source>
        <dbReference type="ARBA" id="ARBA00022970"/>
    </source>
</evidence>
<organism evidence="7 8">
    <name type="scientific">Paracoccus solventivorans</name>
    <dbReference type="NCBI Taxonomy" id="53463"/>
    <lineage>
        <taxon>Bacteria</taxon>
        <taxon>Pseudomonadati</taxon>
        <taxon>Pseudomonadota</taxon>
        <taxon>Alphaproteobacteria</taxon>
        <taxon>Rhodobacterales</taxon>
        <taxon>Paracoccaceae</taxon>
        <taxon>Paracoccus</taxon>
    </lineage>
</organism>
<reference evidence="8" key="1">
    <citation type="submission" date="2016-11" db="EMBL/GenBank/DDBJ databases">
        <authorList>
            <person name="Varghese N."/>
            <person name="Submissions S."/>
        </authorList>
    </citation>
    <scope>NUCLEOTIDE SEQUENCE [LARGE SCALE GENOMIC DNA]</scope>
    <source>
        <strain evidence="8">DSM 6637</strain>
    </source>
</reference>
<proteinExistence type="inferred from homology"/>
<evidence type="ECO:0000256" key="4">
    <source>
        <dbReference type="ARBA" id="ARBA00022840"/>
    </source>
</evidence>
<evidence type="ECO:0000259" key="6">
    <source>
        <dbReference type="PROSITE" id="PS50893"/>
    </source>
</evidence>
<feature type="domain" description="ABC transporter" evidence="6">
    <location>
        <begin position="4"/>
        <end position="242"/>
    </location>
</feature>
<keyword evidence="3" id="KW-0547">Nucleotide-binding</keyword>
<dbReference type="CDD" id="cd03224">
    <property type="entry name" value="ABC_TM1139_LivF_branched"/>
    <property type="match status" value="1"/>
</dbReference>
<evidence type="ECO:0000313" key="7">
    <source>
        <dbReference type="EMBL" id="SHL77031.1"/>
    </source>
</evidence>
<dbReference type="InterPro" id="IPR003593">
    <property type="entry name" value="AAA+_ATPase"/>
</dbReference>
<comment type="similarity">
    <text evidence="1">Belongs to the ABC transporter superfamily.</text>
</comment>
<keyword evidence="4 7" id="KW-0067">ATP-binding</keyword>
<dbReference type="GO" id="GO:0015658">
    <property type="term" value="F:branched-chain amino acid transmembrane transporter activity"/>
    <property type="evidence" value="ECO:0007669"/>
    <property type="project" value="TreeGrafter"/>
</dbReference>
<dbReference type="AlphaFoldDB" id="A0A1M7DBX7"/>
<dbReference type="SMART" id="SM00382">
    <property type="entry name" value="AAA"/>
    <property type="match status" value="1"/>
</dbReference>
<dbReference type="Proteomes" id="UP000184444">
    <property type="component" value="Unassembled WGS sequence"/>
</dbReference>
<dbReference type="InterPro" id="IPR003439">
    <property type="entry name" value="ABC_transporter-like_ATP-bd"/>
</dbReference>
<protein>
    <submittedName>
        <fullName evidence="7">Amino acid/amide ABC transporter ATP-binding protein 2, HAAT family</fullName>
    </submittedName>
</protein>
<keyword evidence="8" id="KW-1185">Reference proteome</keyword>
<keyword evidence="2" id="KW-0813">Transport</keyword>
<dbReference type="EMBL" id="FRCK01000001">
    <property type="protein sequence ID" value="SHL77031.1"/>
    <property type="molecule type" value="Genomic_DNA"/>
</dbReference>
<dbReference type="Gene3D" id="3.40.50.300">
    <property type="entry name" value="P-loop containing nucleotide triphosphate hydrolases"/>
    <property type="match status" value="1"/>
</dbReference>
<dbReference type="InterPro" id="IPR017871">
    <property type="entry name" value="ABC_transporter-like_CS"/>
</dbReference>
<evidence type="ECO:0000256" key="1">
    <source>
        <dbReference type="ARBA" id="ARBA00005417"/>
    </source>
</evidence>
<dbReference type="RefSeq" id="WP_073060758.1">
    <property type="nucleotide sequence ID" value="NZ_FRCK01000001.1"/>
</dbReference>